<sequence>MYRPGGCPFPYVPKGFAYDGEEGFEDVDTTGDCSITYAEALGGGYETKCFVYFGANLLVLCVNLRWCQIFASKRKASGKKEMTVNENLCYINLLITVLHMIICIDPAGHADRIPYLLLNFIMSCIASLMVTIGILLVVSWVTIVEGGKSKKTPDWALKARNFSLAAVYFFEPGFAIVECLVVPFEGGWSGPLNGIKGTIFASICCVWAVICWRFGSKIAGMLKSGGGAAATQAKAIKKFVNVAIFSFGIAVGYKFAFSLPGFFVGSAYDYPACESSIFGIVPVMYLLIQTGVLVAQNPANVKKKVTPSGATTTANTTTSES</sequence>
<protein>
    <recommendedName>
        <fullName evidence="4">Opsin</fullName>
    </recommendedName>
</protein>
<feature type="transmembrane region" description="Helical" evidence="1">
    <location>
        <begin position="277"/>
        <end position="295"/>
    </location>
</feature>
<gene>
    <name evidence="2" type="ORF">TeGR_g7719</name>
</gene>
<feature type="transmembrane region" description="Helical" evidence="1">
    <location>
        <begin position="88"/>
        <end position="107"/>
    </location>
</feature>
<feature type="transmembrane region" description="Helical" evidence="1">
    <location>
        <begin position="113"/>
        <end position="141"/>
    </location>
</feature>
<organism evidence="2 3">
    <name type="scientific">Tetraparma gracilis</name>
    <dbReference type="NCBI Taxonomy" id="2962635"/>
    <lineage>
        <taxon>Eukaryota</taxon>
        <taxon>Sar</taxon>
        <taxon>Stramenopiles</taxon>
        <taxon>Ochrophyta</taxon>
        <taxon>Bolidophyceae</taxon>
        <taxon>Parmales</taxon>
        <taxon>Triparmaceae</taxon>
        <taxon>Tetraparma</taxon>
    </lineage>
</organism>
<evidence type="ECO:0008006" key="4">
    <source>
        <dbReference type="Google" id="ProtNLM"/>
    </source>
</evidence>
<keyword evidence="1" id="KW-1133">Transmembrane helix</keyword>
<feature type="transmembrane region" description="Helical" evidence="1">
    <location>
        <begin position="239"/>
        <end position="257"/>
    </location>
</feature>
<evidence type="ECO:0000256" key="1">
    <source>
        <dbReference type="SAM" id="Phobius"/>
    </source>
</evidence>
<dbReference type="EMBL" id="BRYB01002213">
    <property type="protein sequence ID" value="GMI41337.1"/>
    <property type="molecule type" value="Genomic_DNA"/>
</dbReference>
<feature type="transmembrane region" description="Helical" evidence="1">
    <location>
        <begin position="50"/>
        <end position="67"/>
    </location>
</feature>
<evidence type="ECO:0000313" key="2">
    <source>
        <dbReference type="EMBL" id="GMI41337.1"/>
    </source>
</evidence>
<comment type="caution">
    <text evidence="2">The sequence shown here is derived from an EMBL/GenBank/DDBJ whole genome shotgun (WGS) entry which is preliminary data.</text>
</comment>
<reference evidence="2 3" key="1">
    <citation type="journal article" date="2023" name="Commun. Biol.">
        <title>Genome analysis of Parmales, the sister group of diatoms, reveals the evolutionary specialization of diatoms from phago-mixotrophs to photoautotrophs.</title>
        <authorList>
            <person name="Ban H."/>
            <person name="Sato S."/>
            <person name="Yoshikawa S."/>
            <person name="Yamada K."/>
            <person name="Nakamura Y."/>
            <person name="Ichinomiya M."/>
            <person name="Sato N."/>
            <person name="Blanc-Mathieu R."/>
            <person name="Endo H."/>
            <person name="Kuwata A."/>
            <person name="Ogata H."/>
        </authorList>
    </citation>
    <scope>NUCLEOTIDE SEQUENCE [LARGE SCALE GENOMIC DNA]</scope>
</reference>
<feature type="transmembrane region" description="Helical" evidence="1">
    <location>
        <begin position="162"/>
        <end position="183"/>
    </location>
</feature>
<accession>A0ABQ6N6W9</accession>
<evidence type="ECO:0000313" key="3">
    <source>
        <dbReference type="Proteomes" id="UP001165060"/>
    </source>
</evidence>
<proteinExistence type="predicted"/>
<keyword evidence="3" id="KW-1185">Reference proteome</keyword>
<keyword evidence="1" id="KW-0472">Membrane</keyword>
<feature type="transmembrane region" description="Helical" evidence="1">
    <location>
        <begin position="195"/>
        <end position="215"/>
    </location>
</feature>
<name>A0ABQ6N6W9_9STRA</name>
<dbReference type="Proteomes" id="UP001165060">
    <property type="component" value="Unassembled WGS sequence"/>
</dbReference>
<keyword evidence="1" id="KW-0812">Transmembrane</keyword>